<organism evidence="2 3">
    <name type="scientific">Cronartium quercuum f. sp. fusiforme G11</name>
    <dbReference type="NCBI Taxonomy" id="708437"/>
    <lineage>
        <taxon>Eukaryota</taxon>
        <taxon>Fungi</taxon>
        <taxon>Dikarya</taxon>
        <taxon>Basidiomycota</taxon>
        <taxon>Pucciniomycotina</taxon>
        <taxon>Pucciniomycetes</taxon>
        <taxon>Pucciniales</taxon>
        <taxon>Coleosporiaceae</taxon>
        <taxon>Cronartium</taxon>
    </lineage>
</organism>
<name>A0A9P6NER0_9BASI</name>
<reference evidence="2" key="1">
    <citation type="submission" date="2013-11" db="EMBL/GenBank/DDBJ databases">
        <title>Genome sequence of the fusiform rust pathogen reveals effectors for host alternation and coevolution with pine.</title>
        <authorList>
            <consortium name="DOE Joint Genome Institute"/>
            <person name="Smith K."/>
            <person name="Pendleton A."/>
            <person name="Kubisiak T."/>
            <person name="Anderson C."/>
            <person name="Salamov A."/>
            <person name="Aerts A."/>
            <person name="Riley R."/>
            <person name="Clum A."/>
            <person name="Lindquist E."/>
            <person name="Ence D."/>
            <person name="Campbell M."/>
            <person name="Kronenberg Z."/>
            <person name="Feau N."/>
            <person name="Dhillon B."/>
            <person name="Hamelin R."/>
            <person name="Burleigh J."/>
            <person name="Smith J."/>
            <person name="Yandell M."/>
            <person name="Nelson C."/>
            <person name="Grigoriev I."/>
            <person name="Davis J."/>
        </authorList>
    </citation>
    <scope>NUCLEOTIDE SEQUENCE</scope>
    <source>
        <strain evidence="2">G11</strain>
    </source>
</reference>
<evidence type="ECO:0000313" key="3">
    <source>
        <dbReference type="Proteomes" id="UP000886653"/>
    </source>
</evidence>
<gene>
    <name evidence="2" type="ORF">CROQUDRAFT_93835</name>
</gene>
<dbReference type="AlphaFoldDB" id="A0A9P6NER0"/>
<evidence type="ECO:0000313" key="2">
    <source>
        <dbReference type="EMBL" id="KAG0145466.1"/>
    </source>
</evidence>
<comment type="caution">
    <text evidence="2">The sequence shown here is derived from an EMBL/GenBank/DDBJ whole genome shotgun (WGS) entry which is preliminary data.</text>
</comment>
<sequence length="145" mass="15862">MSNSHRPSFFHLINPRPALSRPGGGPLLAHDSPSNQRANVTNGAHIGSALPIRDASDLCRRRAEATHYLSAAWTYVGTPTAVRTPLGTEYLGGVYKPNASLYGSLEQPTLRFDRIEGAPNFGELSMRELASWRLDTICFRKSVLA</sequence>
<accession>A0A9P6NER0</accession>
<dbReference type="OrthoDB" id="2506149at2759"/>
<keyword evidence="3" id="KW-1185">Reference proteome</keyword>
<proteinExistence type="predicted"/>
<dbReference type="Proteomes" id="UP000886653">
    <property type="component" value="Unassembled WGS sequence"/>
</dbReference>
<dbReference type="EMBL" id="MU167276">
    <property type="protein sequence ID" value="KAG0145466.1"/>
    <property type="molecule type" value="Genomic_DNA"/>
</dbReference>
<feature type="region of interest" description="Disordered" evidence="1">
    <location>
        <begin position="1"/>
        <end position="31"/>
    </location>
</feature>
<evidence type="ECO:0000256" key="1">
    <source>
        <dbReference type="SAM" id="MobiDB-lite"/>
    </source>
</evidence>
<protein>
    <submittedName>
        <fullName evidence="2">Uncharacterized protein</fullName>
    </submittedName>
</protein>